<feature type="transmembrane region" description="Helical" evidence="6">
    <location>
        <begin position="129"/>
        <end position="150"/>
    </location>
</feature>
<feature type="transmembrane region" description="Helical" evidence="6">
    <location>
        <begin position="369"/>
        <end position="392"/>
    </location>
</feature>
<dbReference type="InterPro" id="IPR050833">
    <property type="entry name" value="Poly_Biosynth_Transport"/>
</dbReference>
<feature type="transmembrane region" description="Helical" evidence="6">
    <location>
        <begin position="318"/>
        <end position="338"/>
    </location>
</feature>
<comment type="subcellular location">
    <subcellularLocation>
        <location evidence="1">Cell membrane</location>
        <topology evidence="1">Multi-pass membrane protein</topology>
    </subcellularLocation>
</comment>
<sequence>MKRIFSSSAISLLAALVSYLILVVISRNFEPLVVGKYLYLVSISIFFLLSIDLVAEQCSTHFARKFNIHIEVLTYNLLLIRLFLAIVLMTVLILIETVFDWNKLSGLFYFLIPLLYISPVFEFHRKNHIYATLLLFERAVFLSFLFLLVMHDLKDIPEYIFVSLMLSTFLSFLCQLILIRRFDIKRSYRFCGFVLLKTYVLLYLPVFLIGILQATYGHFNRWVIESHFGLEEFAKASIGLSIVNLFFIIQKQIDKHFRQEIFENHSRTHSNKKVVYNYLVFFTVPLIFVIATTFVVGDIFILYVFGENWIGVSEYLKILIFSIIPVSIIRLTDIFVITHGLGRKTLNINISMFVLFLIISFIYIDYFDAITFCVAVLCIQGLHALLQSAYVVMKVKKIDIKL</sequence>
<dbReference type="EMBL" id="JAVRIE010000003">
    <property type="protein sequence ID" value="MDT0582692.1"/>
    <property type="molecule type" value="Genomic_DNA"/>
</dbReference>
<accession>A0AAW8R0G9</accession>
<proteinExistence type="predicted"/>
<keyword evidence="5 6" id="KW-0472">Membrane</keyword>
<dbReference type="Proteomes" id="UP001249020">
    <property type="component" value="Unassembled WGS sequence"/>
</dbReference>
<organism evidence="7 8">
    <name type="scientific">Brumicola blandensis</name>
    <dbReference type="NCBI Taxonomy" id="3075611"/>
    <lineage>
        <taxon>Bacteria</taxon>
        <taxon>Pseudomonadati</taxon>
        <taxon>Pseudomonadota</taxon>
        <taxon>Gammaproteobacteria</taxon>
        <taxon>Alteromonadales</taxon>
        <taxon>Alteromonadaceae</taxon>
        <taxon>Brumicola</taxon>
    </lineage>
</organism>
<evidence type="ECO:0000256" key="3">
    <source>
        <dbReference type="ARBA" id="ARBA00022692"/>
    </source>
</evidence>
<keyword evidence="2" id="KW-1003">Cell membrane</keyword>
<feature type="transmembrane region" description="Helical" evidence="6">
    <location>
        <begin position="7"/>
        <end position="25"/>
    </location>
</feature>
<evidence type="ECO:0000313" key="7">
    <source>
        <dbReference type="EMBL" id="MDT0582692.1"/>
    </source>
</evidence>
<dbReference type="PANTHER" id="PTHR30250:SF11">
    <property type="entry name" value="O-ANTIGEN TRANSPORTER-RELATED"/>
    <property type="match status" value="1"/>
</dbReference>
<dbReference type="GO" id="GO:0005886">
    <property type="term" value="C:plasma membrane"/>
    <property type="evidence" value="ECO:0007669"/>
    <property type="project" value="UniProtKB-SubCell"/>
</dbReference>
<dbReference type="PANTHER" id="PTHR30250">
    <property type="entry name" value="PST FAMILY PREDICTED COLANIC ACID TRANSPORTER"/>
    <property type="match status" value="1"/>
</dbReference>
<feature type="transmembrane region" description="Helical" evidence="6">
    <location>
        <begin position="101"/>
        <end position="117"/>
    </location>
</feature>
<keyword evidence="3 6" id="KW-0812">Transmembrane</keyword>
<keyword evidence="4 6" id="KW-1133">Transmembrane helix</keyword>
<feature type="transmembrane region" description="Helical" evidence="6">
    <location>
        <begin position="275"/>
        <end position="306"/>
    </location>
</feature>
<gene>
    <name evidence="7" type="ORF">RM544_09070</name>
</gene>
<dbReference type="AlphaFoldDB" id="A0AAW8R0G9"/>
<protein>
    <recommendedName>
        <fullName evidence="9">Polysaccharide biosynthesis protein C-terminal domain-containing protein</fullName>
    </recommendedName>
</protein>
<keyword evidence="8" id="KW-1185">Reference proteome</keyword>
<evidence type="ECO:0000256" key="1">
    <source>
        <dbReference type="ARBA" id="ARBA00004651"/>
    </source>
</evidence>
<evidence type="ECO:0000313" key="8">
    <source>
        <dbReference type="Proteomes" id="UP001249020"/>
    </source>
</evidence>
<feature type="transmembrane region" description="Helical" evidence="6">
    <location>
        <begin position="233"/>
        <end position="249"/>
    </location>
</feature>
<evidence type="ECO:0000256" key="5">
    <source>
        <dbReference type="ARBA" id="ARBA00023136"/>
    </source>
</evidence>
<feature type="transmembrane region" description="Helical" evidence="6">
    <location>
        <begin position="75"/>
        <end position="95"/>
    </location>
</feature>
<feature type="transmembrane region" description="Helical" evidence="6">
    <location>
        <begin position="190"/>
        <end position="213"/>
    </location>
</feature>
<evidence type="ECO:0008006" key="9">
    <source>
        <dbReference type="Google" id="ProtNLM"/>
    </source>
</evidence>
<feature type="transmembrane region" description="Helical" evidence="6">
    <location>
        <begin position="37"/>
        <end position="55"/>
    </location>
</feature>
<feature type="transmembrane region" description="Helical" evidence="6">
    <location>
        <begin position="156"/>
        <end position="178"/>
    </location>
</feature>
<feature type="transmembrane region" description="Helical" evidence="6">
    <location>
        <begin position="345"/>
        <end position="363"/>
    </location>
</feature>
<dbReference type="RefSeq" id="WP_311361470.1">
    <property type="nucleotide sequence ID" value="NZ_JAVRIE010000003.1"/>
</dbReference>
<evidence type="ECO:0000256" key="4">
    <source>
        <dbReference type="ARBA" id="ARBA00022989"/>
    </source>
</evidence>
<reference evidence="7 8" key="1">
    <citation type="submission" date="2023-09" db="EMBL/GenBank/DDBJ databases">
        <authorList>
            <person name="Rey-Velasco X."/>
        </authorList>
    </citation>
    <scope>NUCLEOTIDE SEQUENCE [LARGE SCALE GENOMIC DNA]</scope>
    <source>
        <strain evidence="7 8">W409</strain>
    </source>
</reference>
<comment type="caution">
    <text evidence="7">The sequence shown here is derived from an EMBL/GenBank/DDBJ whole genome shotgun (WGS) entry which is preliminary data.</text>
</comment>
<evidence type="ECO:0000256" key="2">
    <source>
        <dbReference type="ARBA" id="ARBA00022475"/>
    </source>
</evidence>
<evidence type="ECO:0000256" key="6">
    <source>
        <dbReference type="SAM" id="Phobius"/>
    </source>
</evidence>
<name>A0AAW8R0G9_9ALTE</name>